<dbReference type="EMBL" id="DAATVL010000088">
    <property type="protein sequence ID" value="HAF0292618.1"/>
    <property type="molecule type" value="Genomic_DNA"/>
</dbReference>
<sequence>MKKKAAFTIFSALFLSAAGAFYYGGAPEEADATEKVYIATENPQSIKEIERKELENKELAVSPTDNPTDKAEVEPEKQPPAANEQVIEDSRDTIKYGDSLYVNIMDEPKYQHMIKVAKKYGTQVYAVQNTDLFGFFKGKEMVIGKSTGVASASPQYVEMLKELYSGEGFLYEGVSENIDFVNKTGAKVTVEFARYEAYAISKKENGWIELSW</sequence>
<evidence type="ECO:0000313" key="3">
    <source>
        <dbReference type="EMBL" id="HAF0292618.1"/>
    </source>
</evidence>
<organism evidence="3">
    <name type="scientific">Salmonella enterica subsp. enterica serovar Typhimurium var. 5-</name>
    <dbReference type="NCBI Taxonomy" id="1620419"/>
    <lineage>
        <taxon>Bacteria</taxon>
        <taxon>Pseudomonadati</taxon>
        <taxon>Pseudomonadota</taxon>
        <taxon>Gammaproteobacteria</taxon>
        <taxon>Enterobacterales</taxon>
        <taxon>Enterobacteriaceae</taxon>
        <taxon>Salmonella</taxon>
    </lineage>
</organism>
<evidence type="ECO:0000256" key="2">
    <source>
        <dbReference type="SAM" id="SignalP"/>
    </source>
</evidence>
<gene>
    <name evidence="3" type="ORF">G9C53_005025</name>
</gene>
<accession>A0A740QJ58</accession>
<comment type="caution">
    <text evidence="3">The sequence shown here is derived from an EMBL/GenBank/DDBJ whole genome shotgun (WGS) entry which is preliminary data.</text>
</comment>
<reference evidence="3" key="1">
    <citation type="journal article" date="2018" name="Genome Biol.">
        <title>SKESA: strategic k-mer extension for scrupulous assemblies.</title>
        <authorList>
            <person name="Souvorov A."/>
            <person name="Agarwala R."/>
            <person name="Lipman D.J."/>
        </authorList>
    </citation>
    <scope>NUCLEOTIDE SEQUENCE</scope>
    <source>
        <strain evidence="3">N26921</strain>
    </source>
</reference>
<feature type="compositionally biased region" description="Basic and acidic residues" evidence="1">
    <location>
        <begin position="67"/>
        <end position="77"/>
    </location>
</feature>
<reference evidence="3" key="2">
    <citation type="submission" date="2018-07" db="EMBL/GenBank/DDBJ databases">
        <authorList>
            <consortium name="NCBI Pathogen Detection Project"/>
        </authorList>
    </citation>
    <scope>NUCLEOTIDE SEQUENCE</scope>
    <source>
        <strain evidence="3">N26921</strain>
    </source>
</reference>
<proteinExistence type="predicted"/>
<feature type="signal peptide" evidence="2">
    <location>
        <begin position="1"/>
        <end position="20"/>
    </location>
</feature>
<dbReference type="AlphaFoldDB" id="A0A740QJ58"/>
<feature type="region of interest" description="Disordered" evidence="1">
    <location>
        <begin position="53"/>
        <end position="84"/>
    </location>
</feature>
<feature type="chain" id="PRO_5028079022" evidence="2">
    <location>
        <begin position="21"/>
        <end position="212"/>
    </location>
</feature>
<protein>
    <submittedName>
        <fullName evidence="3">Uncharacterized protein</fullName>
    </submittedName>
</protein>
<keyword evidence="2" id="KW-0732">Signal</keyword>
<evidence type="ECO:0000256" key="1">
    <source>
        <dbReference type="SAM" id="MobiDB-lite"/>
    </source>
</evidence>
<name>A0A740QJ58_SALTM</name>